<dbReference type="EMBL" id="JAAVMX010000009">
    <property type="protein sequence ID" value="KAF4504503.1"/>
    <property type="molecule type" value="Genomic_DNA"/>
</dbReference>
<reference evidence="2 3" key="1">
    <citation type="journal article" date="2020" name="Genome Biol. Evol.">
        <title>A new high-quality draft genome assembly of the Chinese cordyceps Ophiocordyceps sinensis.</title>
        <authorList>
            <person name="Shu R."/>
            <person name="Zhang J."/>
            <person name="Meng Q."/>
            <person name="Zhang H."/>
            <person name="Zhou G."/>
            <person name="Li M."/>
            <person name="Wu P."/>
            <person name="Zhao Y."/>
            <person name="Chen C."/>
            <person name="Qin Q."/>
        </authorList>
    </citation>
    <scope>NUCLEOTIDE SEQUENCE [LARGE SCALE GENOMIC DNA]</scope>
    <source>
        <strain evidence="2 3">IOZ07</strain>
    </source>
</reference>
<evidence type="ECO:0000313" key="3">
    <source>
        <dbReference type="Proteomes" id="UP000557566"/>
    </source>
</evidence>
<evidence type="ECO:0000313" key="2">
    <source>
        <dbReference type="EMBL" id="KAF4504503.1"/>
    </source>
</evidence>
<sequence length="158" mass="17961">MLPARRRPSTRPPAPRCRSRRLRPVPRAQDEDARRRSVLTQLLNPDPEPDRPVPLQVDTETYADADADSAYGSDGSGYTGSATSLWAPSRRPSSTACTRPRCRLPRRRRGCAPWTREWVGELSAASVMYGKPINVARFHRQWMMDAGFDQVQEVVRRM</sequence>
<proteinExistence type="predicted"/>
<dbReference type="OrthoDB" id="2013972at2759"/>
<organism evidence="2 3">
    <name type="scientific">Ophiocordyceps sinensis</name>
    <dbReference type="NCBI Taxonomy" id="72228"/>
    <lineage>
        <taxon>Eukaryota</taxon>
        <taxon>Fungi</taxon>
        <taxon>Dikarya</taxon>
        <taxon>Ascomycota</taxon>
        <taxon>Pezizomycotina</taxon>
        <taxon>Sordariomycetes</taxon>
        <taxon>Hypocreomycetidae</taxon>
        <taxon>Hypocreales</taxon>
        <taxon>Ophiocordycipitaceae</taxon>
        <taxon>Ophiocordyceps</taxon>
    </lineage>
</organism>
<keyword evidence="3" id="KW-1185">Reference proteome</keyword>
<feature type="region of interest" description="Disordered" evidence="1">
    <location>
        <begin position="1"/>
        <end position="98"/>
    </location>
</feature>
<protein>
    <submittedName>
        <fullName evidence="2">Uncharacterized protein</fullName>
    </submittedName>
</protein>
<accession>A0A8H4PJF5</accession>
<gene>
    <name evidence="2" type="ORF">G6O67_007950</name>
</gene>
<dbReference type="Proteomes" id="UP000557566">
    <property type="component" value="Unassembled WGS sequence"/>
</dbReference>
<dbReference type="AlphaFoldDB" id="A0A8H4PJF5"/>
<evidence type="ECO:0000256" key="1">
    <source>
        <dbReference type="SAM" id="MobiDB-lite"/>
    </source>
</evidence>
<name>A0A8H4PJF5_9HYPO</name>
<comment type="caution">
    <text evidence="2">The sequence shown here is derived from an EMBL/GenBank/DDBJ whole genome shotgun (WGS) entry which is preliminary data.</text>
</comment>